<proteinExistence type="predicted"/>
<reference evidence="1" key="1">
    <citation type="submission" date="2022-09" db="EMBL/GenBank/DDBJ databases">
        <title>Interaction between co-microsymbionts with complementary sets of symbiotic genes in legume-rhizobium systems.</title>
        <authorList>
            <person name="Safronova V."/>
            <person name="Sazanova A."/>
            <person name="Afonin A."/>
            <person name="Chirak E."/>
        </authorList>
    </citation>
    <scope>NUCLEOTIDE SEQUENCE</scope>
    <source>
        <strain evidence="1">A18/3m</strain>
    </source>
</reference>
<keyword evidence="2" id="KW-1185">Reference proteome</keyword>
<keyword evidence="1" id="KW-0614">Plasmid</keyword>
<gene>
    <name evidence="1" type="ORF">N8E88_04665</name>
</gene>
<geneLocation type="plasmid" evidence="1 2">
    <name>p_unnamed2</name>
</geneLocation>
<organism evidence="1 2">
    <name type="scientific">Phyllobacterium zundukense</name>
    <dbReference type="NCBI Taxonomy" id="1867719"/>
    <lineage>
        <taxon>Bacteria</taxon>
        <taxon>Pseudomonadati</taxon>
        <taxon>Pseudomonadota</taxon>
        <taxon>Alphaproteobacteria</taxon>
        <taxon>Hyphomicrobiales</taxon>
        <taxon>Phyllobacteriaceae</taxon>
        <taxon>Phyllobacterium</taxon>
    </lineage>
</organism>
<sequence>MIRKKGLDVVVGTTRLSGCPTAREDCLPPKNADGTYRGFAYDYQAQCNSSCGYMMAGGVHRFAGGWAQVGVHQITTTFFRREPIYRNEYKSIRGKKRVIDRRVVGHKQVTTRTTTKLTASLRGNLTAYLNEMGVSPALLKKALSVPAADMYTLSRDEMKAMKIITGESAVRDFVSYRVCEALPAPPHCIALADSKTTVVAASPPMQQKPSVEISTSEVISNSACDELIAGNEKTRNTGRYQDIIHDVAPNRYPAKLILSENRFDGSFVYENKRNAGWKKYPRPIIEGQQNGEPVFENCSRLADEVIGTMKAIVIAADWHRGPNRAKSKVWISADTGKFLRTERTFTAVALGYGPQVGATAVEIFTYDRTIEPPPPFDQ</sequence>
<dbReference type="Proteomes" id="UP001061991">
    <property type="component" value="Plasmid p_unnamed2"/>
</dbReference>
<accession>A0ACD4CWZ7</accession>
<dbReference type="EMBL" id="CP104971">
    <property type="protein sequence ID" value="UXN58122.1"/>
    <property type="molecule type" value="Genomic_DNA"/>
</dbReference>
<evidence type="ECO:0000313" key="1">
    <source>
        <dbReference type="EMBL" id="UXN58122.1"/>
    </source>
</evidence>
<evidence type="ECO:0000313" key="2">
    <source>
        <dbReference type="Proteomes" id="UP001061991"/>
    </source>
</evidence>
<name>A0ACD4CWZ7_9HYPH</name>
<protein>
    <submittedName>
        <fullName evidence="1">Uncharacterized protein</fullName>
    </submittedName>
</protein>